<reference evidence="2 3" key="1">
    <citation type="submission" date="2014-01" db="EMBL/GenBank/DDBJ databases">
        <title>Genome sequencing of Thermococcus guaymasensis.</title>
        <authorList>
            <person name="Zhang X."/>
            <person name="Alvare G."/>
            <person name="Fristensky B."/>
            <person name="Chen L."/>
            <person name="Suen T."/>
            <person name="Chen Q."/>
            <person name="Ma K."/>
        </authorList>
    </citation>
    <scope>NUCLEOTIDE SEQUENCE [LARGE SCALE GENOMIC DNA]</scope>
    <source>
        <strain evidence="2 3">DSM 11113</strain>
    </source>
</reference>
<dbReference type="Proteomes" id="UP000062043">
    <property type="component" value="Chromosome"/>
</dbReference>
<dbReference type="Pfam" id="PF21818">
    <property type="entry name" value="DUF6884"/>
    <property type="match status" value="1"/>
</dbReference>
<dbReference type="EMBL" id="CP007140">
    <property type="protein sequence ID" value="AJC71221.1"/>
    <property type="molecule type" value="Genomic_DNA"/>
</dbReference>
<protein>
    <recommendedName>
        <fullName evidence="1">DUF6884 domain-containing protein</fullName>
    </recommendedName>
</protein>
<accession>A0A0X1KIX8</accession>
<gene>
    <name evidence="2" type="ORF">X802_02825</name>
</gene>
<feature type="domain" description="DUF6884" evidence="1">
    <location>
        <begin position="9"/>
        <end position="74"/>
    </location>
</feature>
<organism evidence="2 3">
    <name type="scientific">Thermococcus guaymasensis DSM 11113</name>
    <dbReference type="NCBI Taxonomy" id="1432656"/>
    <lineage>
        <taxon>Archaea</taxon>
        <taxon>Methanobacteriati</taxon>
        <taxon>Methanobacteriota</taxon>
        <taxon>Thermococci</taxon>
        <taxon>Thermococcales</taxon>
        <taxon>Thermococcaceae</taxon>
        <taxon>Thermococcus</taxon>
    </lineage>
</organism>
<dbReference type="STRING" id="1432656.X802_02825"/>
<dbReference type="PATRIC" id="fig|1432656.3.peg.545"/>
<name>A0A0X1KIX8_9EURY</name>
<dbReference type="KEGG" id="tgy:X802_02825"/>
<evidence type="ECO:0000259" key="1">
    <source>
        <dbReference type="Pfam" id="PF21818"/>
    </source>
</evidence>
<sequence>MKKIAIATACGAKKEKFPQPAWRLYKSSRIRHLYKKSRELGYPFYILSARYGLVPAERVLEPYDEILTPSKIQELIPIVSKTLKKFDVVVYYKGGARREYLELMSIASRIANTRLVTFGYANMGDIGKLESIIELVKKNYL</sequence>
<evidence type="ECO:0000313" key="2">
    <source>
        <dbReference type="EMBL" id="AJC71221.1"/>
    </source>
</evidence>
<evidence type="ECO:0000313" key="3">
    <source>
        <dbReference type="Proteomes" id="UP000062043"/>
    </source>
</evidence>
<dbReference type="InterPro" id="IPR049251">
    <property type="entry name" value="DUF6884"/>
</dbReference>
<keyword evidence="3" id="KW-1185">Reference proteome</keyword>
<dbReference type="AlphaFoldDB" id="A0A0X1KIX8"/>
<proteinExistence type="predicted"/>